<evidence type="ECO:0000256" key="14">
    <source>
        <dbReference type="SAM" id="SignalP"/>
    </source>
</evidence>
<dbReference type="InterPro" id="IPR001002">
    <property type="entry name" value="Chitin-bd_1"/>
</dbReference>
<keyword evidence="8" id="KW-0146">Chitin degradation</keyword>
<feature type="disulfide bond" evidence="12">
    <location>
        <begin position="141"/>
        <end position="145"/>
    </location>
</feature>
<feature type="disulfide bond" evidence="12">
    <location>
        <begin position="79"/>
        <end position="93"/>
    </location>
</feature>
<keyword evidence="7 13" id="KW-0378">Hydrolase</keyword>
<sequence length="1754" mass="193687">MSKPSRRSSLCGLMIPTLTFFLIFLDLSFSALADFAPAPEALSDYDNATLAPGIFRRQLGSSSDDHSCSKDKKCLNGACCGASGWCGYGQVFCGDGCTSNCDAKAECGKDSASGSAACPLNVCCSQFGFCGTTTEFCQNGCQSNCGTPKDPGGGGDARDRVVAYYESWRAHLDSCGVMTPAQIPVEELDILNFAFAYIDTSLNIVPMASDASLDDPWEIFHEVTNVKFRNPKLQVWLSIGGWDFFDDGTDTQPIFGKIAGSAILRSEFANRLVRFMSQYGFDGVDLDWEYPTAPDRGGHEADIKNFPLMLKAIRDEFDGSGHGTWGISFTAPSSYWYLRGFDLPGLAQYSNFINLMSYDLHGTWDQHNEIGNRMYAHTNLTEVELALQLFWRVGIDPALINLGIGFYGRSYAVADPICNLVGCEFLTGNLLSSGGAAGPCTKTRGILSYEEINDLIAANQAKALVRYDETAAVKMLIYGQGMNWVSYDDKTTYQQKVDFANARGLGGLMIWAIDQDDERYTALESVLGKDIDPGVDLSPTKDSDRFSLSLCMYTKCGDVCPDNTKAMTWLDQDSDGNSCRGIGRFFGFDQPLRRFCCPPWGAPDQATCHWSKGCYSQCDIGEITMALDDNGDQQGDKCLFGRRAYCCPSESAPTAPQCKQISSWGGKCSSDLPQKVGAISGIFVDIPVCCPADVKYKNCKWYGKGRPFSCTDSQCPPRKVEIYTSQTDDEGDWCFFGTTHSLCCDPGEGFESGILPVELDHIFPESDKFTANDVPSYAEAFYQDKDSKPLDPGNPNDPNTSPFAWVIVVGCDHDVQTLDKRQGSHLDVFDCPDTHPDDFSVQSLRAVCTDESPDNNCQDILLGGAENTVLRLPPDCGPDDYVRVVSFSRLENATAPAHLTRRLANAPKIYEIRYDYDFGKVREKKERQQRGLDARADGCGDIYFRVDTSDQPNYWHEIVRSSPQGKIEKRSPQDWRQFHLDWFQQHGFMNNTAREDRVGKRGYGDDGWWKNVFNKLAILPPNTLNHGIYRNYPFSQMLYNARRSCPPNADASIEAKIDGYFDANLGFGLSLVGTLTNFNLDDAYAYFVLDGANAFAKVSITGQADFTISSGNIPLLENFAPWGGSFNIKGIATVGPFLDITAQLQSLATVSGSLASQVLIATVNPQVFMYPASLWAEPDPKPFSIYTFKESTKVDAGTEANVAAEGHVVVKVDQSAAFKIQIHFLSSDLVNTDIRATYSNSMDLGVGAGASSGSDKCSGIWYWMNWAASVTLKMVSPLPNWAQPDNLNNELFSTQFGVVPKKCYGWSESRDKRELLPLSSDDTGKALSNTTVIDAMLVRRAGVDDQNPLFPDPGGSCLRCATDTNTPLGKCDTTVYGDDGSEPLDCPDSSTSAKRALEGVMERGLIQKRGTKADFGICQKALKKAGGITVRGISFPDSRVLVADASAGTPKYGSWTTWAPDDWSDCDNMGFRQQSNPAPEDVDTSKYGTEHILEWQILKNFLQTVGSDETDASYDNCASDAFKKANSLTSWDFVRDDQEWSNCQHLKFWWAGKPIPVPWYTSANKQFTPLSIMGQVLPNNEESFNEFQLLYMNVNSAKQAAWSSSFRNYIRDYRSCIKKERWAEAMNKVRLVIWTLKYSKATEDIFKVQAQRVGSWLKRPCRRLSTQATSLEMANYCRGKSVVLKQPSHQTDNIQDGIRDIEHALNIGKDDSNTGGATTGASEQNKDLLARLDKIKTLWASVGPWTNPLPADWE</sequence>
<dbReference type="Gene3D" id="3.10.50.10">
    <property type="match status" value="1"/>
</dbReference>
<gene>
    <name evidence="17" type="primary">TAC4</name>
    <name evidence="17" type="ORF">TRIATDRAFT_348132</name>
</gene>
<proteinExistence type="inferred from homology"/>
<dbReference type="InterPro" id="IPR018371">
    <property type="entry name" value="Chitin-binding_1_CS"/>
</dbReference>
<dbReference type="PROSITE" id="PS00026">
    <property type="entry name" value="CHIT_BIND_I_1"/>
    <property type="match status" value="1"/>
</dbReference>
<dbReference type="CDD" id="cd00035">
    <property type="entry name" value="ChtBD1"/>
    <property type="match status" value="1"/>
</dbReference>
<dbReference type="InterPro" id="IPR029070">
    <property type="entry name" value="Chitinase_insertion_sf"/>
</dbReference>
<keyword evidence="14" id="KW-0732">Signal</keyword>
<dbReference type="GO" id="GO:0008843">
    <property type="term" value="F:endochitinase activity"/>
    <property type="evidence" value="ECO:0007669"/>
    <property type="project" value="UniProtKB-EC"/>
</dbReference>
<keyword evidence="9" id="KW-0119">Carbohydrate metabolism</keyword>
<dbReference type="GO" id="GO:0005576">
    <property type="term" value="C:extracellular region"/>
    <property type="evidence" value="ECO:0007669"/>
    <property type="project" value="UniProtKB-SubCell"/>
</dbReference>
<evidence type="ECO:0000256" key="4">
    <source>
        <dbReference type="ARBA" id="ARBA00012729"/>
    </source>
</evidence>
<dbReference type="Gene3D" id="3.20.20.80">
    <property type="entry name" value="Glycosidases"/>
    <property type="match status" value="1"/>
</dbReference>
<dbReference type="GO" id="GO:0000272">
    <property type="term" value="P:polysaccharide catabolic process"/>
    <property type="evidence" value="ECO:0007669"/>
    <property type="project" value="UniProtKB-KW"/>
</dbReference>
<keyword evidence="12" id="KW-1015">Disulfide bond</keyword>
<feature type="disulfide bond" evidence="12">
    <location>
        <begin position="97"/>
        <end position="101"/>
    </location>
</feature>
<evidence type="ECO:0000256" key="1">
    <source>
        <dbReference type="ARBA" id="ARBA00000822"/>
    </source>
</evidence>
<dbReference type="SMART" id="SM00270">
    <property type="entry name" value="ChtBD1"/>
    <property type="match status" value="2"/>
</dbReference>
<feature type="domain" description="GH18" evidence="16">
    <location>
        <begin position="159"/>
        <end position="530"/>
    </location>
</feature>
<dbReference type="STRING" id="452589.G9P8R8"/>
<dbReference type="Proteomes" id="UP000005426">
    <property type="component" value="Unassembled WGS sequence"/>
</dbReference>
<evidence type="ECO:0000256" key="12">
    <source>
        <dbReference type="PROSITE-ProRule" id="PRU00261"/>
    </source>
</evidence>
<evidence type="ECO:0000256" key="3">
    <source>
        <dbReference type="ARBA" id="ARBA00008682"/>
    </source>
</evidence>
<name>G9P8R8_HYPAI</name>
<feature type="domain" description="Chitin-binding type-1" evidence="15">
    <location>
        <begin position="65"/>
        <end position="103"/>
    </location>
</feature>
<keyword evidence="11" id="KW-0624">Polysaccharide degradation</keyword>
<keyword evidence="10 13" id="KW-0326">Glycosidase</keyword>
<evidence type="ECO:0000256" key="7">
    <source>
        <dbReference type="ARBA" id="ARBA00022801"/>
    </source>
</evidence>
<dbReference type="SUPFAM" id="SSF57016">
    <property type="entry name" value="Plant lectins/antimicrobial peptides"/>
    <property type="match status" value="2"/>
</dbReference>
<dbReference type="SMART" id="SM00636">
    <property type="entry name" value="Glyco_18"/>
    <property type="match status" value="1"/>
</dbReference>
<dbReference type="InterPro" id="IPR001579">
    <property type="entry name" value="Glyco_hydro_18_chit_AS"/>
</dbReference>
<dbReference type="InterPro" id="IPR036861">
    <property type="entry name" value="Endochitinase-like_sf"/>
</dbReference>
<dbReference type="OrthoDB" id="4898734at2759"/>
<feature type="disulfide bond" evidence="12">
    <location>
        <begin position="123"/>
        <end position="137"/>
    </location>
</feature>
<feature type="domain" description="Chitin-binding type-1" evidence="15">
    <location>
        <begin position="104"/>
        <end position="147"/>
    </location>
</feature>
<dbReference type="SUPFAM" id="SSF54556">
    <property type="entry name" value="Chitinase insertion domain"/>
    <property type="match status" value="1"/>
</dbReference>
<dbReference type="InterPro" id="IPR001223">
    <property type="entry name" value="Glyco_hydro18_cat"/>
</dbReference>
<dbReference type="PROSITE" id="PS50941">
    <property type="entry name" value="CHIT_BIND_I_2"/>
    <property type="match status" value="2"/>
</dbReference>
<reference evidence="17 18" key="1">
    <citation type="journal article" date="2011" name="Genome Biol.">
        <title>Comparative genome sequence analysis underscores mycoparasitism as the ancestral life style of Trichoderma.</title>
        <authorList>
            <person name="Kubicek C.P."/>
            <person name="Herrera-Estrella A."/>
            <person name="Seidl-Seiboth V."/>
            <person name="Martinez D.A."/>
            <person name="Druzhinina I.S."/>
            <person name="Thon M."/>
            <person name="Zeilinger S."/>
            <person name="Casas-Flores S."/>
            <person name="Horwitz B.A."/>
            <person name="Mukherjee P.K."/>
            <person name="Mukherjee M."/>
            <person name="Kredics L."/>
            <person name="Alcaraz L.D."/>
            <person name="Aerts A."/>
            <person name="Antal Z."/>
            <person name="Atanasova L."/>
            <person name="Cervantes-Badillo M.G."/>
            <person name="Challacombe J."/>
            <person name="Chertkov O."/>
            <person name="McCluskey K."/>
            <person name="Coulpier F."/>
            <person name="Deshpande N."/>
            <person name="von Doehren H."/>
            <person name="Ebbole D.J."/>
            <person name="Esquivel-Naranjo E.U."/>
            <person name="Fekete E."/>
            <person name="Flipphi M."/>
            <person name="Glaser F."/>
            <person name="Gomez-Rodriguez E.Y."/>
            <person name="Gruber S."/>
            <person name="Han C."/>
            <person name="Henrissat B."/>
            <person name="Hermosa R."/>
            <person name="Hernandez-Onate M."/>
            <person name="Karaffa L."/>
            <person name="Kosti I."/>
            <person name="Le Crom S."/>
            <person name="Lindquist E."/>
            <person name="Lucas S."/>
            <person name="Luebeck M."/>
            <person name="Luebeck P.S."/>
            <person name="Margeot A."/>
            <person name="Metz B."/>
            <person name="Misra M."/>
            <person name="Nevalainen H."/>
            <person name="Omann M."/>
            <person name="Packer N."/>
            <person name="Perrone G."/>
            <person name="Uresti-Rivera E.E."/>
            <person name="Salamov A."/>
            <person name="Schmoll M."/>
            <person name="Seiboth B."/>
            <person name="Shapiro H."/>
            <person name="Sukno S."/>
            <person name="Tamayo-Ramos J.A."/>
            <person name="Tisch D."/>
            <person name="Wiest A."/>
            <person name="Wilkinson H.H."/>
            <person name="Zhang M."/>
            <person name="Coutinho P.M."/>
            <person name="Kenerley C.M."/>
            <person name="Monte E."/>
            <person name="Baker S.E."/>
            <person name="Grigoriev I.V."/>
        </authorList>
    </citation>
    <scope>NUCLEOTIDE SEQUENCE [LARGE SCALE GENOMIC DNA]</scope>
    <source>
        <strain evidence="18">ATCC 20476 / IMI 206040</strain>
    </source>
</reference>
<feature type="chain" id="PRO_5003525010" description="chitinase" evidence="14">
    <location>
        <begin position="34"/>
        <end position="1754"/>
    </location>
</feature>
<dbReference type="GO" id="GO:0006032">
    <property type="term" value="P:chitin catabolic process"/>
    <property type="evidence" value="ECO:0007669"/>
    <property type="project" value="UniProtKB-KW"/>
</dbReference>
<comment type="subcellular location">
    <subcellularLocation>
        <location evidence="2">Secreted</location>
    </subcellularLocation>
</comment>
<organism evidence="17 18">
    <name type="scientific">Hypocrea atroviridis (strain ATCC 20476 / IMI 206040)</name>
    <name type="common">Trichoderma atroviride</name>
    <dbReference type="NCBI Taxonomy" id="452589"/>
    <lineage>
        <taxon>Eukaryota</taxon>
        <taxon>Fungi</taxon>
        <taxon>Dikarya</taxon>
        <taxon>Ascomycota</taxon>
        <taxon>Pezizomycotina</taxon>
        <taxon>Sordariomycetes</taxon>
        <taxon>Hypocreomycetidae</taxon>
        <taxon>Hypocreales</taxon>
        <taxon>Hypocreaceae</taxon>
        <taxon>Trichoderma</taxon>
    </lineage>
</organism>
<dbReference type="PANTHER" id="PTHR11177:SF397">
    <property type="entry name" value="CHITINASE"/>
    <property type="match status" value="1"/>
</dbReference>
<evidence type="ECO:0000256" key="2">
    <source>
        <dbReference type="ARBA" id="ARBA00004613"/>
    </source>
</evidence>
<dbReference type="PROSITE" id="PS51910">
    <property type="entry name" value="GH18_2"/>
    <property type="match status" value="1"/>
</dbReference>
<dbReference type="eggNOG" id="KOG2806">
    <property type="taxonomic scope" value="Eukaryota"/>
</dbReference>
<comment type="similarity">
    <text evidence="3">Belongs to the glycosyl hydrolase 18 family. Chitinase class V subfamily.</text>
</comment>
<evidence type="ECO:0000313" key="18">
    <source>
        <dbReference type="Proteomes" id="UP000005426"/>
    </source>
</evidence>
<dbReference type="InterPro" id="IPR017853">
    <property type="entry name" value="GH"/>
</dbReference>
<dbReference type="EC" id="3.2.1.14" evidence="4"/>
<evidence type="ECO:0000256" key="6">
    <source>
        <dbReference type="ARBA" id="ARBA00022669"/>
    </source>
</evidence>
<evidence type="ECO:0000256" key="11">
    <source>
        <dbReference type="ARBA" id="ARBA00023326"/>
    </source>
</evidence>
<feature type="signal peptide" evidence="14">
    <location>
        <begin position="1"/>
        <end position="33"/>
    </location>
</feature>
<feature type="disulfide bond" evidence="12">
    <location>
        <begin position="74"/>
        <end position="86"/>
    </location>
</feature>
<protein>
    <recommendedName>
        <fullName evidence="4">chitinase</fullName>
        <ecNumber evidence="4">3.2.1.14</ecNumber>
    </recommendedName>
</protein>
<evidence type="ECO:0000256" key="5">
    <source>
        <dbReference type="ARBA" id="ARBA00022525"/>
    </source>
</evidence>
<comment type="caution">
    <text evidence="17">The sequence shown here is derived from an EMBL/GenBank/DDBJ whole genome shotgun (WGS) entry which is preliminary data.</text>
</comment>
<dbReference type="InterPro" id="IPR050314">
    <property type="entry name" value="Glycosyl_Hydrlase_18"/>
</dbReference>
<evidence type="ECO:0000256" key="10">
    <source>
        <dbReference type="ARBA" id="ARBA00023295"/>
    </source>
</evidence>
<dbReference type="InterPro" id="IPR011583">
    <property type="entry name" value="Chitinase_II/V-like_cat"/>
</dbReference>
<dbReference type="Pfam" id="PF00187">
    <property type="entry name" value="Chitin_bind_1"/>
    <property type="match status" value="1"/>
</dbReference>
<feature type="disulfide bond" evidence="12">
    <location>
        <begin position="118"/>
        <end position="130"/>
    </location>
</feature>
<accession>G9P8R8</accession>
<dbReference type="Gene3D" id="3.30.60.10">
    <property type="entry name" value="Endochitinase-like"/>
    <property type="match status" value="1"/>
</dbReference>
<dbReference type="SUPFAM" id="SSF51445">
    <property type="entry name" value="(Trans)glycosidases"/>
    <property type="match status" value="1"/>
</dbReference>
<evidence type="ECO:0000259" key="15">
    <source>
        <dbReference type="PROSITE" id="PS50941"/>
    </source>
</evidence>
<dbReference type="GO" id="GO:0008061">
    <property type="term" value="F:chitin binding"/>
    <property type="evidence" value="ECO:0007669"/>
    <property type="project" value="UniProtKB-UniRule"/>
</dbReference>
<dbReference type="PROSITE" id="PS01095">
    <property type="entry name" value="GH18_1"/>
    <property type="match status" value="1"/>
</dbReference>
<evidence type="ECO:0000256" key="13">
    <source>
        <dbReference type="RuleBase" id="RU000489"/>
    </source>
</evidence>
<keyword evidence="6 12" id="KW-0147">Chitin-binding</keyword>
<evidence type="ECO:0000313" key="17">
    <source>
        <dbReference type="EMBL" id="EHK42347.1"/>
    </source>
</evidence>
<evidence type="ECO:0000256" key="9">
    <source>
        <dbReference type="ARBA" id="ARBA00023277"/>
    </source>
</evidence>
<evidence type="ECO:0000259" key="16">
    <source>
        <dbReference type="PROSITE" id="PS51910"/>
    </source>
</evidence>
<keyword evidence="18" id="KW-1185">Reference proteome</keyword>
<dbReference type="PANTHER" id="PTHR11177">
    <property type="entry name" value="CHITINASE"/>
    <property type="match status" value="1"/>
</dbReference>
<keyword evidence="5" id="KW-0964">Secreted</keyword>
<evidence type="ECO:0000256" key="8">
    <source>
        <dbReference type="ARBA" id="ARBA00023024"/>
    </source>
</evidence>
<comment type="caution">
    <text evidence="12">Lacks conserved residue(s) required for the propagation of feature annotation.</text>
</comment>
<dbReference type="EMBL" id="ABDG02000027">
    <property type="protein sequence ID" value="EHK42347.1"/>
    <property type="molecule type" value="Genomic_DNA"/>
</dbReference>
<dbReference type="Pfam" id="PF00704">
    <property type="entry name" value="Glyco_hydro_18"/>
    <property type="match status" value="1"/>
</dbReference>
<dbReference type="HOGENOM" id="CLU_001837_2_1_1"/>
<comment type="catalytic activity">
    <reaction evidence="1">
        <text>Random endo-hydrolysis of N-acetyl-beta-D-glucosaminide (1-&gt;4)-beta-linkages in chitin and chitodextrins.</text>
        <dbReference type="EC" id="3.2.1.14"/>
    </reaction>
</comment>